<dbReference type="HOGENOM" id="CLU_2881015_0_0_14"/>
<dbReference type="EMBL" id="HF559394">
    <property type="protein sequence ID" value="CCP24018.1"/>
    <property type="molecule type" value="Genomic_DNA"/>
</dbReference>
<keyword evidence="2" id="KW-1185">Reference proteome</keyword>
<proteinExistence type="predicted"/>
<name>L0RUF9_MYCC1</name>
<dbReference type="KEGG" id="mcy:MCYN_0286"/>
<organism evidence="1 2">
    <name type="scientific">Mycoplasmopsis cynos (strain C142)</name>
    <name type="common">Mycoplasma cynos</name>
    <dbReference type="NCBI Taxonomy" id="1246955"/>
    <lineage>
        <taxon>Bacteria</taxon>
        <taxon>Bacillati</taxon>
        <taxon>Mycoplasmatota</taxon>
        <taxon>Mycoplasmoidales</taxon>
        <taxon>Metamycoplasmataceae</taxon>
        <taxon>Mycoplasmopsis</taxon>
    </lineage>
</organism>
<accession>L0RUF9</accession>
<protein>
    <submittedName>
        <fullName evidence="1">Uncharacterized protein</fullName>
    </submittedName>
</protein>
<gene>
    <name evidence="1" type="primary">MCYN0286</name>
    <name evidence="1" type="ordered locus">MCYN_0286</name>
</gene>
<evidence type="ECO:0000313" key="1">
    <source>
        <dbReference type="EMBL" id="CCP24018.1"/>
    </source>
</evidence>
<sequence length="63" mass="7131">MAELWTRLTNNSFLISSGSLSFGLHEINPATQNIESELANKGNNNFLILFLVTIFSYPDILNW</sequence>
<evidence type="ECO:0000313" key="2">
    <source>
        <dbReference type="Proteomes" id="UP000010466"/>
    </source>
</evidence>
<reference evidence="2" key="1">
    <citation type="journal article" date="2013" name="Genome Announc.">
        <title>Complete genome sequence of Mycoplasma cynos strain C142.</title>
        <authorList>
            <person name="Walker C.A."/>
            <person name="Mannering S.A."/>
            <person name="Shields S."/>
            <person name="Blake D.P."/>
            <person name="Brownlie J."/>
        </authorList>
    </citation>
    <scope>NUCLEOTIDE SEQUENCE [LARGE SCALE GENOMIC DNA]</scope>
    <source>
        <strain evidence="2">C142</strain>
    </source>
</reference>
<dbReference type="AlphaFoldDB" id="L0RUF9"/>
<dbReference type="Proteomes" id="UP000010466">
    <property type="component" value="Chromosome"/>
</dbReference>